<dbReference type="EMBL" id="UOEQ01000329">
    <property type="protein sequence ID" value="VAW21187.1"/>
    <property type="molecule type" value="Genomic_DNA"/>
</dbReference>
<evidence type="ECO:0000313" key="1">
    <source>
        <dbReference type="EMBL" id="VAW21187.1"/>
    </source>
</evidence>
<protein>
    <submittedName>
        <fullName evidence="1">Uncharacterized protein</fullName>
    </submittedName>
</protein>
<organism evidence="1">
    <name type="scientific">hydrothermal vent metagenome</name>
    <dbReference type="NCBI Taxonomy" id="652676"/>
    <lineage>
        <taxon>unclassified sequences</taxon>
        <taxon>metagenomes</taxon>
        <taxon>ecological metagenomes</taxon>
    </lineage>
</organism>
<proteinExistence type="predicted"/>
<dbReference type="AlphaFoldDB" id="A0A3B0U6Q0"/>
<reference evidence="1" key="1">
    <citation type="submission" date="2018-06" db="EMBL/GenBank/DDBJ databases">
        <authorList>
            <person name="Zhirakovskaya E."/>
        </authorList>
    </citation>
    <scope>NUCLEOTIDE SEQUENCE</scope>
</reference>
<accession>A0A3B0U6Q0</accession>
<sequence length="38" mass="4458">MMSKFFLLTNSFRQKHPNGDNSFRWHKNFSNASLAAIN</sequence>
<gene>
    <name evidence="1" type="ORF">MNBD_ALPHA11-1129</name>
</gene>
<name>A0A3B0U6Q0_9ZZZZ</name>